<dbReference type="EMBL" id="JAHMHQ010000006">
    <property type="protein sequence ID" value="KAK1638764.1"/>
    <property type="molecule type" value="Genomic_DNA"/>
</dbReference>
<keyword evidence="3" id="KW-1185">Reference proteome</keyword>
<gene>
    <name evidence="2" type="ORF">BDP81DRAFT_191025</name>
</gene>
<evidence type="ECO:0000256" key="1">
    <source>
        <dbReference type="SAM" id="MobiDB-lite"/>
    </source>
</evidence>
<comment type="caution">
    <text evidence="2">The sequence shown here is derived from an EMBL/GenBank/DDBJ whole genome shotgun (WGS) entry which is preliminary data.</text>
</comment>
<protein>
    <submittedName>
        <fullName evidence="2">Uncharacterized protein</fullName>
    </submittedName>
</protein>
<dbReference type="GeneID" id="85467269"/>
<evidence type="ECO:0000313" key="3">
    <source>
        <dbReference type="Proteomes" id="UP001243989"/>
    </source>
</evidence>
<accession>A0AAI9ZV49</accession>
<evidence type="ECO:0000313" key="2">
    <source>
        <dbReference type="EMBL" id="KAK1638764.1"/>
    </source>
</evidence>
<dbReference type="AlphaFoldDB" id="A0AAI9ZV49"/>
<dbReference type="RefSeq" id="XP_060447371.1">
    <property type="nucleotide sequence ID" value="XM_060582407.1"/>
</dbReference>
<organism evidence="2 3">
    <name type="scientific">Colletotrichum phormii</name>
    <dbReference type="NCBI Taxonomy" id="359342"/>
    <lineage>
        <taxon>Eukaryota</taxon>
        <taxon>Fungi</taxon>
        <taxon>Dikarya</taxon>
        <taxon>Ascomycota</taxon>
        <taxon>Pezizomycotina</taxon>
        <taxon>Sordariomycetes</taxon>
        <taxon>Hypocreomycetidae</taxon>
        <taxon>Glomerellales</taxon>
        <taxon>Glomerellaceae</taxon>
        <taxon>Colletotrichum</taxon>
        <taxon>Colletotrichum acutatum species complex</taxon>
    </lineage>
</organism>
<dbReference type="Proteomes" id="UP001243989">
    <property type="component" value="Unassembled WGS sequence"/>
</dbReference>
<feature type="region of interest" description="Disordered" evidence="1">
    <location>
        <begin position="89"/>
        <end position="108"/>
    </location>
</feature>
<feature type="compositionally biased region" description="Polar residues" evidence="1">
    <location>
        <begin position="28"/>
        <end position="38"/>
    </location>
</feature>
<proteinExistence type="predicted"/>
<feature type="region of interest" description="Disordered" evidence="1">
    <location>
        <begin position="1"/>
        <end position="51"/>
    </location>
</feature>
<sequence length="108" mass="11660">MKGSSGSLFPIHATSSPIGRRAPDFAIPSSSAGQSVSWHDQKQGSPAPRTGSFVGAIVAANVPSEHSQPRCQRSGTWASCSLLDRERRFLNPARRTPPRQPCIYQTND</sequence>
<feature type="compositionally biased region" description="Polar residues" evidence="1">
    <location>
        <begin position="1"/>
        <end position="17"/>
    </location>
</feature>
<reference evidence="2" key="1">
    <citation type="submission" date="2021-06" db="EMBL/GenBank/DDBJ databases">
        <title>Comparative genomics, transcriptomics and evolutionary studies reveal genomic signatures of adaptation to plant cell wall in hemibiotrophic fungi.</title>
        <authorList>
            <consortium name="DOE Joint Genome Institute"/>
            <person name="Baroncelli R."/>
            <person name="Diaz J.F."/>
            <person name="Benocci T."/>
            <person name="Peng M."/>
            <person name="Battaglia E."/>
            <person name="Haridas S."/>
            <person name="Andreopoulos W."/>
            <person name="Labutti K."/>
            <person name="Pangilinan J."/>
            <person name="Floch G.L."/>
            <person name="Makela M.R."/>
            <person name="Henrissat B."/>
            <person name="Grigoriev I.V."/>
            <person name="Crouch J.A."/>
            <person name="De Vries R.P."/>
            <person name="Sukno S.A."/>
            <person name="Thon M.R."/>
        </authorList>
    </citation>
    <scope>NUCLEOTIDE SEQUENCE</scope>
    <source>
        <strain evidence="2">CBS 102054</strain>
    </source>
</reference>
<name>A0AAI9ZV49_9PEZI</name>